<dbReference type="SUPFAM" id="SSF88723">
    <property type="entry name" value="PIN domain-like"/>
    <property type="match status" value="1"/>
</dbReference>
<dbReference type="Gene3D" id="3.40.50.1010">
    <property type="entry name" value="5'-nuclease"/>
    <property type="match status" value="1"/>
</dbReference>
<name>A0A4P7W3I5_9BACT</name>
<dbReference type="InterPro" id="IPR029060">
    <property type="entry name" value="PIN-like_dom_sf"/>
</dbReference>
<dbReference type="AlphaFoldDB" id="A0A4P7W3I5"/>
<organism evidence="2 3">
    <name type="scientific">Duncaniella dubosii</name>
    <dbReference type="NCBI Taxonomy" id="2518971"/>
    <lineage>
        <taxon>Bacteria</taxon>
        <taxon>Pseudomonadati</taxon>
        <taxon>Bacteroidota</taxon>
        <taxon>Bacteroidia</taxon>
        <taxon>Bacteroidales</taxon>
        <taxon>Muribaculaceae</taxon>
        <taxon>Duncaniella</taxon>
    </lineage>
</organism>
<keyword evidence="3" id="KW-1185">Reference proteome</keyword>
<dbReference type="Proteomes" id="UP000297149">
    <property type="component" value="Chromosome"/>
</dbReference>
<feature type="domain" description="PIN" evidence="1">
    <location>
        <begin position="2"/>
        <end position="109"/>
    </location>
</feature>
<protein>
    <submittedName>
        <fullName evidence="2">Type II toxin-antitoxin system VapC family toxin</fullName>
    </submittedName>
</protein>
<evidence type="ECO:0000313" key="2">
    <source>
        <dbReference type="EMBL" id="QCD42402.1"/>
    </source>
</evidence>
<dbReference type="Pfam" id="PF11848">
    <property type="entry name" value="DUF3368"/>
    <property type="match status" value="1"/>
</dbReference>
<evidence type="ECO:0000259" key="1">
    <source>
        <dbReference type="SMART" id="SM00670"/>
    </source>
</evidence>
<proteinExistence type="predicted"/>
<dbReference type="InterPro" id="IPR021799">
    <property type="entry name" value="PIN-like_prokaryotic"/>
</dbReference>
<accession>A0A4P7W3I5</accession>
<dbReference type="InterPro" id="IPR002716">
    <property type="entry name" value="PIN_dom"/>
</dbReference>
<dbReference type="SMART" id="SM00670">
    <property type="entry name" value="PINc"/>
    <property type="match status" value="1"/>
</dbReference>
<dbReference type="KEGG" id="ddb:E7747_08970"/>
<sequence length="169" mass="19239">MEIIVNDTNIFIDLHSIGLLSQLCDLPYEIRTVDFVMAEIVDNRQQEDMGRLVKEGKITVESFTAEELIEIVNEHAAVSGNLSIPDCSVCYYARKHNITLLTGDRQLRRYAESHNLTVHGILFIFDELVAHSVISPEVAAGKLKELYSINVRLPKSEIQRRIDRWGNDT</sequence>
<reference evidence="3" key="1">
    <citation type="submission" date="2019-02" db="EMBL/GenBank/DDBJ databases">
        <title>Isolation and identification of novel species under the genus Muribaculum.</title>
        <authorList>
            <person name="Miyake S."/>
            <person name="Ding Y."/>
            <person name="Low A."/>
            <person name="Soh M."/>
            <person name="Seedorf H."/>
        </authorList>
    </citation>
    <scope>NUCLEOTIDE SEQUENCE [LARGE SCALE GENOMIC DNA]</scope>
    <source>
        <strain evidence="3">H5</strain>
    </source>
</reference>
<evidence type="ECO:0000313" key="3">
    <source>
        <dbReference type="Proteomes" id="UP000297149"/>
    </source>
</evidence>
<dbReference type="RefSeq" id="WP_123398908.1">
    <property type="nucleotide sequence ID" value="NZ_CP039396.1"/>
</dbReference>
<gene>
    <name evidence="2" type="ORF">E7747_08970</name>
</gene>
<dbReference type="EMBL" id="CP039396">
    <property type="protein sequence ID" value="QCD42402.1"/>
    <property type="molecule type" value="Genomic_DNA"/>
</dbReference>